<organism evidence="2 3">
    <name type="scientific">Olsenella profusa F0195</name>
    <dbReference type="NCBI Taxonomy" id="1125712"/>
    <lineage>
        <taxon>Bacteria</taxon>
        <taxon>Bacillati</taxon>
        <taxon>Actinomycetota</taxon>
        <taxon>Coriobacteriia</taxon>
        <taxon>Coriobacteriales</taxon>
        <taxon>Atopobiaceae</taxon>
        <taxon>Olsenella</taxon>
    </lineage>
</organism>
<dbReference type="OrthoDB" id="10007193at2"/>
<evidence type="ECO:0000313" key="3">
    <source>
        <dbReference type="Proteomes" id="UP000016638"/>
    </source>
</evidence>
<keyword evidence="1" id="KW-1133">Transmembrane helix</keyword>
<evidence type="ECO:0000256" key="1">
    <source>
        <dbReference type="SAM" id="Phobius"/>
    </source>
</evidence>
<reference evidence="2 3" key="1">
    <citation type="submission" date="2013-08" db="EMBL/GenBank/DDBJ databases">
        <authorList>
            <person name="Durkin A.S."/>
            <person name="Haft D.R."/>
            <person name="McCorrison J."/>
            <person name="Torralba M."/>
            <person name="Gillis M."/>
            <person name="Haft D.H."/>
            <person name="Methe B."/>
            <person name="Sutton G."/>
            <person name="Nelson K.E."/>
        </authorList>
    </citation>
    <scope>NUCLEOTIDE SEQUENCE [LARGE SCALE GENOMIC DNA]</scope>
    <source>
        <strain evidence="2 3">F0195</strain>
    </source>
</reference>
<name>U2T497_9ACTN</name>
<evidence type="ECO:0000313" key="2">
    <source>
        <dbReference type="EMBL" id="ERL07869.1"/>
    </source>
</evidence>
<proteinExistence type="predicted"/>
<feature type="transmembrane region" description="Helical" evidence="1">
    <location>
        <begin position="79"/>
        <end position="102"/>
    </location>
</feature>
<dbReference type="EMBL" id="AWEZ01000050">
    <property type="protein sequence ID" value="ERL07869.1"/>
    <property type="molecule type" value="Genomic_DNA"/>
</dbReference>
<protein>
    <submittedName>
        <fullName evidence="2">Uncharacterized protein</fullName>
    </submittedName>
</protein>
<dbReference type="Proteomes" id="UP000016638">
    <property type="component" value="Unassembled WGS sequence"/>
</dbReference>
<feature type="transmembrane region" description="Helical" evidence="1">
    <location>
        <begin position="44"/>
        <end position="70"/>
    </location>
</feature>
<keyword evidence="1" id="KW-0472">Membrane</keyword>
<dbReference type="PATRIC" id="fig|1125712.3.peg.1518"/>
<dbReference type="AlphaFoldDB" id="U2T497"/>
<sequence length="136" mass="15144">MRWLKASLPLAVAVMIHCWALGTDEFGGHSLIHDQLTFVSWNGSALALPFCEFMQRLICAYLFFVVLVVLKELPLPRRLLAAAATTWLFIMVGTMFSGLLSLPGTPAVVWFIALFIELGFLLVLVLTYRREIASAS</sequence>
<dbReference type="RefSeq" id="WP_021726379.1">
    <property type="nucleotide sequence ID" value="NZ_AWEZ01000050.1"/>
</dbReference>
<gene>
    <name evidence="2" type="ORF">HMPREF1316_1805</name>
</gene>
<keyword evidence="3" id="KW-1185">Reference proteome</keyword>
<keyword evidence="1" id="KW-0812">Transmembrane</keyword>
<comment type="caution">
    <text evidence="2">The sequence shown here is derived from an EMBL/GenBank/DDBJ whole genome shotgun (WGS) entry which is preliminary data.</text>
</comment>
<accession>U2T497</accession>
<dbReference type="STRING" id="1125712.HMPREF1316_1805"/>
<feature type="transmembrane region" description="Helical" evidence="1">
    <location>
        <begin position="108"/>
        <end position="128"/>
    </location>
</feature>